<evidence type="ECO:0000256" key="1">
    <source>
        <dbReference type="SAM" id="SignalP"/>
    </source>
</evidence>
<comment type="caution">
    <text evidence="3">The sequence shown here is derived from an EMBL/GenBank/DDBJ whole genome shotgun (WGS) entry which is preliminary data.</text>
</comment>
<dbReference type="InterPro" id="IPR053135">
    <property type="entry name" value="AKR2_Oxidoreductase"/>
</dbReference>
<dbReference type="Gene3D" id="3.20.20.100">
    <property type="entry name" value="NADP-dependent oxidoreductase domain"/>
    <property type="match status" value="1"/>
</dbReference>
<keyword evidence="4" id="KW-1185">Reference proteome</keyword>
<feature type="signal peptide" evidence="1">
    <location>
        <begin position="1"/>
        <end position="28"/>
    </location>
</feature>
<evidence type="ECO:0000259" key="2">
    <source>
        <dbReference type="Pfam" id="PF00248"/>
    </source>
</evidence>
<organism evidence="3 4">
    <name type="scientific">Draconibacterium sediminis</name>
    <dbReference type="NCBI Taxonomy" id="1544798"/>
    <lineage>
        <taxon>Bacteria</taxon>
        <taxon>Pseudomonadati</taxon>
        <taxon>Bacteroidota</taxon>
        <taxon>Bacteroidia</taxon>
        <taxon>Marinilabiliales</taxon>
        <taxon>Prolixibacteraceae</taxon>
        <taxon>Draconibacterium</taxon>
    </lineage>
</organism>
<dbReference type="EMBL" id="JRHC01000001">
    <property type="protein sequence ID" value="KJF44708.1"/>
    <property type="molecule type" value="Genomic_DNA"/>
</dbReference>
<evidence type="ECO:0000313" key="4">
    <source>
        <dbReference type="Proteomes" id="UP000032544"/>
    </source>
</evidence>
<dbReference type="InterPro" id="IPR023210">
    <property type="entry name" value="NADP_OxRdtase_dom"/>
</dbReference>
<gene>
    <name evidence="3" type="ORF">LH29_04450</name>
</gene>
<dbReference type="PANTHER" id="PTHR43312">
    <property type="entry name" value="D-THREO-ALDOSE 1-DEHYDROGENASE"/>
    <property type="match status" value="1"/>
</dbReference>
<feature type="chain" id="PRO_5002331350" evidence="1">
    <location>
        <begin position="29"/>
        <end position="337"/>
    </location>
</feature>
<accession>A0A0D8JFU0</accession>
<proteinExistence type="predicted"/>
<dbReference type="PANTHER" id="PTHR43312:SF1">
    <property type="entry name" value="NADP-DEPENDENT OXIDOREDUCTASE DOMAIN-CONTAINING PROTEIN"/>
    <property type="match status" value="1"/>
</dbReference>
<name>A0A0D8JFU0_9BACT</name>
<dbReference type="PROSITE" id="PS51318">
    <property type="entry name" value="TAT"/>
    <property type="match status" value="1"/>
</dbReference>
<dbReference type="InterPro" id="IPR036812">
    <property type="entry name" value="NAD(P)_OxRdtase_dom_sf"/>
</dbReference>
<dbReference type="SUPFAM" id="SSF51430">
    <property type="entry name" value="NAD(P)-linked oxidoreductase"/>
    <property type="match status" value="1"/>
</dbReference>
<dbReference type="CDD" id="cd19100">
    <property type="entry name" value="AKR_unchar"/>
    <property type="match status" value="1"/>
</dbReference>
<dbReference type="InterPro" id="IPR006311">
    <property type="entry name" value="TAT_signal"/>
</dbReference>
<protein>
    <submittedName>
        <fullName evidence="3">Aldo/keto reductase</fullName>
    </submittedName>
</protein>
<evidence type="ECO:0000313" key="3">
    <source>
        <dbReference type="EMBL" id="KJF44708.1"/>
    </source>
</evidence>
<feature type="domain" description="NADP-dependent oxidoreductase" evidence="2">
    <location>
        <begin position="56"/>
        <end position="255"/>
    </location>
</feature>
<reference evidence="3 4" key="1">
    <citation type="submission" date="2014-09" db="EMBL/GenBank/DDBJ databases">
        <title>Draft Genome Sequence of Draconibacterium sp. JN14CK-3.</title>
        <authorList>
            <person name="Dong C."/>
            <person name="Lai Q."/>
            <person name="Shao Z."/>
        </authorList>
    </citation>
    <scope>NUCLEOTIDE SEQUENCE [LARGE SCALE GENOMIC DNA]</scope>
    <source>
        <strain evidence="3 4">JN14CK-3</strain>
    </source>
</reference>
<dbReference type="AlphaFoldDB" id="A0A0D8JFU0"/>
<keyword evidence="1" id="KW-0732">Signal</keyword>
<sequence>MTMTNRRSFLKSLAGATAGISLASGSFASGQETRDRLGEVLPKRKLGRTGEHVTMLGTGGYHVGWTTERDAQEVIEASLEGGVRFFDTAESYSRGTSEERYGKYLTPKYRDLIFLMTKSTGRDAKTVQEHLEGSLRRLKVDQIDLYQVHAISTPGDVDNRINNGVLDVLLKAKQEGKIKYLGFTGHQNPYAHTRMLEQTEASDIFDTVLMPVNLLDASYYSFIENVMPKALDRNMGILSIKSLADGRFFSKKEEADWTSDDPVIPNYVSIKEAMHFVWSLPVSVLISGNENATYMREKIALARSFSKLSEDEKQNLIDKVKLLAESGGIEYYKRKES</sequence>
<dbReference type="STRING" id="1544798.LH29_04450"/>
<dbReference type="Pfam" id="PF00248">
    <property type="entry name" value="Aldo_ket_red"/>
    <property type="match status" value="1"/>
</dbReference>
<dbReference type="Proteomes" id="UP000032544">
    <property type="component" value="Unassembled WGS sequence"/>
</dbReference>